<dbReference type="Proteomes" id="UP000044602">
    <property type="component" value="Unassembled WGS sequence"/>
</dbReference>
<evidence type="ECO:0000313" key="1">
    <source>
        <dbReference type="EMBL" id="CRK21889.1"/>
    </source>
</evidence>
<gene>
    <name evidence="2" type="ORF">BN1708_013259</name>
    <name evidence="1" type="ORF">BN1723_012515</name>
</gene>
<reference evidence="3 4" key="1">
    <citation type="submission" date="2015-05" db="EMBL/GenBank/DDBJ databases">
        <authorList>
            <person name="Fogelqvist Johan"/>
        </authorList>
    </citation>
    <scope>NUCLEOTIDE SEQUENCE [LARGE SCALE GENOMIC DNA]</scope>
    <source>
        <strain evidence="2">VL1</strain>
        <strain evidence="1">VL2</strain>
    </source>
</reference>
<evidence type="ECO:0000313" key="2">
    <source>
        <dbReference type="EMBL" id="CRK21991.1"/>
    </source>
</evidence>
<accession>A0A0G4LIX7</accession>
<dbReference type="EMBL" id="CVQH01013336">
    <property type="protein sequence ID" value="CRK21991.1"/>
    <property type="molecule type" value="Genomic_DNA"/>
</dbReference>
<dbReference type="EMBL" id="CVQI01012447">
    <property type="protein sequence ID" value="CRK21889.1"/>
    <property type="molecule type" value="Genomic_DNA"/>
</dbReference>
<sequence>MPTAEPTWPTHRVAPSDDGDALYLRWTPYSMKMPTFRHGRIRILNAGFVLYADVMPDKTLDWTAFQVAVLGGAGDFVSDSWDPMHGSDDDELEGITTWFDDFSFKSEGRLVRARRSVPAGRLDTVAEPERLFRQDVLNTTATAGYRLSREDGMWSPPQSSMMDLFFVGEASIEDIVPMGYNIGHGLAGFLEWASGYS</sequence>
<dbReference type="Proteomes" id="UP000045706">
    <property type="component" value="Unassembled WGS sequence"/>
</dbReference>
<organism evidence="2 3">
    <name type="scientific">Verticillium longisporum</name>
    <name type="common">Verticillium dahliae var. longisporum</name>
    <dbReference type="NCBI Taxonomy" id="100787"/>
    <lineage>
        <taxon>Eukaryota</taxon>
        <taxon>Fungi</taxon>
        <taxon>Dikarya</taxon>
        <taxon>Ascomycota</taxon>
        <taxon>Pezizomycotina</taxon>
        <taxon>Sordariomycetes</taxon>
        <taxon>Hypocreomycetidae</taxon>
        <taxon>Glomerellales</taxon>
        <taxon>Plectosphaerellaceae</taxon>
        <taxon>Verticillium</taxon>
    </lineage>
</organism>
<protein>
    <submittedName>
        <fullName evidence="2">Uncharacterized protein</fullName>
    </submittedName>
</protein>
<keyword evidence="3" id="KW-1185">Reference proteome</keyword>
<dbReference type="AlphaFoldDB" id="A0A0G4LIX7"/>
<evidence type="ECO:0000313" key="4">
    <source>
        <dbReference type="Proteomes" id="UP000045706"/>
    </source>
</evidence>
<name>A0A0G4LIX7_VERLO</name>
<proteinExistence type="predicted"/>
<evidence type="ECO:0000313" key="3">
    <source>
        <dbReference type="Proteomes" id="UP000044602"/>
    </source>
</evidence>